<dbReference type="EMBL" id="AP022586">
    <property type="protein sequence ID" value="BBY17333.1"/>
    <property type="molecule type" value="Genomic_DNA"/>
</dbReference>
<dbReference type="SUPFAM" id="SSF82607">
    <property type="entry name" value="YbaB-like"/>
    <property type="match status" value="1"/>
</dbReference>
<dbReference type="RefSeq" id="WP_134053936.1">
    <property type="nucleotide sequence ID" value="NZ_AP022586.1"/>
</dbReference>
<gene>
    <name evidence="2" type="ORF">MLIT_29250</name>
</gene>
<name>A0AAD1IMT9_9MYCO</name>
<protein>
    <recommendedName>
        <fullName evidence="4">YbaB/EbfC DNA-binding family protein</fullName>
    </recommendedName>
</protein>
<evidence type="ECO:0000256" key="1">
    <source>
        <dbReference type="SAM" id="MobiDB-lite"/>
    </source>
</evidence>
<evidence type="ECO:0000313" key="2">
    <source>
        <dbReference type="EMBL" id="BBY17333.1"/>
    </source>
</evidence>
<feature type="compositionally biased region" description="Basic and acidic residues" evidence="1">
    <location>
        <begin position="1"/>
        <end position="14"/>
    </location>
</feature>
<dbReference type="InterPro" id="IPR004401">
    <property type="entry name" value="YbaB/EbfC"/>
</dbReference>
<dbReference type="GO" id="GO:0003677">
    <property type="term" value="F:DNA binding"/>
    <property type="evidence" value="ECO:0007669"/>
    <property type="project" value="InterPro"/>
</dbReference>
<reference evidence="2 3" key="1">
    <citation type="journal article" date="2019" name="Emerg. Microbes Infect.">
        <title>Comprehensive subspecies identification of 175 nontuberculous mycobacteria species based on 7547 genomic profiles.</title>
        <authorList>
            <person name="Matsumoto Y."/>
            <person name="Kinjo T."/>
            <person name="Motooka D."/>
            <person name="Nabeya D."/>
            <person name="Jung N."/>
            <person name="Uechi K."/>
            <person name="Horii T."/>
            <person name="Iida T."/>
            <person name="Fujita J."/>
            <person name="Nakamura S."/>
        </authorList>
    </citation>
    <scope>NUCLEOTIDE SEQUENCE [LARGE SCALE GENOMIC DNA]</scope>
    <source>
        <strain evidence="2 3">JCM 17423</strain>
    </source>
</reference>
<dbReference type="Pfam" id="PF02575">
    <property type="entry name" value="YbaB_DNA_bd"/>
    <property type="match status" value="1"/>
</dbReference>
<organism evidence="2 3">
    <name type="scientific">Mycolicibacterium litorale</name>
    <dbReference type="NCBI Taxonomy" id="758802"/>
    <lineage>
        <taxon>Bacteria</taxon>
        <taxon>Bacillati</taxon>
        <taxon>Actinomycetota</taxon>
        <taxon>Actinomycetes</taxon>
        <taxon>Mycobacteriales</taxon>
        <taxon>Mycobacteriaceae</taxon>
        <taxon>Mycolicibacterium</taxon>
    </lineage>
</organism>
<feature type="region of interest" description="Disordered" evidence="1">
    <location>
        <begin position="1"/>
        <end position="24"/>
    </location>
</feature>
<dbReference type="Proteomes" id="UP000466607">
    <property type="component" value="Chromosome"/>
</dbReference>
<evidence type="ECO:0000313" key="3">
    <source>
        <dbReference type="Proteomes" id="UP000466607"/>
    </source>
</evidence>
<proteinExistence type="predicted"/>
<sequence length="112" mass="11771">MRDRAFRASGDRPPDPGVGDALDRARRRAAALEEAIDALRAVRGRARSADGVAEIVVDGRGRLVSVTLADAVTRLPAARIASLVLETAQAAARSATAHRHAVLDDLVADLGR</sequence>
<dbReference type="AlphaFoldDB" id="A0AAD1IMT9"/>
<evidence type="ECO:0008006" key="4">
    <source>
        <dbReference type="Google" id="ProtNLM"/>
    </source>
</evidence>
<keyword evidence="3" id="KW-1185">Reference proteome</keyword>
<dbReference type="InterPro" id="IPR036894">
    <property type="entry name" value="YbaB-like_sf"/>
</dbReference>
<dbReference type="Gene3D" id="3.30.1310.10">
    <property type="entry name" value="Nucleoid-associated protein YbaB-like domain"/>
    <property type="match status" value="1"/>
</dbReference>
<accession>A0AAD1IMT9</accession>